<accession>A0ABQ3EAC6</accession>
<evidence type="ECO:0000256" key="2">
    <source>
        <dbReference type="ARBA" id="ARBA00016013"/>
    </source>
</evidence>
<proteinExistence type="inferred from homology"/>
<keyword evidence="3 5" id="KW-1005">Bacterial flagellum biogenesis</keyword>
<protein>
    <recommendedName>
        <fullName evidence="2 5">Basal-body rod modification protein FlgD</fullName>
    </recommendedName>
</protein>
<comment type="similarity">
    <text evidence="1 5">Belongs to the FlgD family.</text>
</comment>
<evidence type="ECO:0000313" key="8">
    <source>
        <dbReference type="EMBL" id="GHB30066.1"/>
    </source>
</evidence>
<dbReference type="InterPro" id="IPR025965">
    <property type="entry name" value="FlgD/Vpr_Ig-like"/>
</dbReference>
<dbReference type="InterPro" id="IPR025963">
    <property type="entry name" value="FLgD_Tudor"/>
</dbReference>
<feature type="domain" description="FlgD Tudor-like" evidence="7">
    <location>
        <begin position="83"/>
        <end position="212"/>
    </location>
</feature>
<reference evidence="9" key="1">
    <citation type="journal article" date="2019" name="Int. J. Syst. Evol. Microbiol.">
        <title>The Global Catalogue of Microorganisms (GCM) 10K type strain sequencing project: providing services to taxonomists for standard genome sequencing and annotation.</title>
        <authorList>
            <consortium name="The Broad Institute Genomics Platform"/>
            <consortium name="The Broad Institute Genome Sequencing Center for Infectious Disease"/>
            <person name="Wu L."/>
            <person name="Ma J."/>
        </authorList>
    </citation>
    <scope>NUCLEOTIDE SEQUENCE [LARGE SCALE GENOMIC DNA]</scope>
    <source>
        <strain evidence="9">KCTC 12861</strain>
    </source>
</reference>
<sequence length="218" mass="23515">MTTIDALTPNAGSSGSDQQKNLNANFDLFIALLTTQVQNQDPLQPLDSAEYTNQLVQYTMVEQQVATTEKLDEQLTQLKTQSASQFVNYIGKDVTAHSATAELKEGAASWELEAFAVGTATITIRNSEGAEVYQEEIDLDEGENTFVWDGTTAAGSQSEDGAYTIDIITKDANDNPFVVQTKVKGTVDSVDFSTGDIILHMGELRIPVGEVTGVQGIL</sequence>
<comment type="function">
    <text evidence="4 5">Required for flagellar hook formation. May act as a scaffolding protein.</text>
</comment>
<dbReference type="InterPro" id="IPR005648">
    <property type="entry name" value="FlgD"/>
</dbReference>
<dbReference type="Gene3D" id="2.60.40.4070">
    <property type="match status" value="1"/>
</dbReference>
<keyword evidence="8" id="KW-0969">Cilium</keyword>
<evidence type="ECO:0000256" key="5">
    <source>
        <dbReference type="RuleBase" id="RU362076"/>
    </source>
</evidence>
<keyword evidence="8" id="KW-0966">Cell projection</keyword>
<evidence type="ECO:0000313" key="9">
    <source>
        <dbReference type="Proteomes" id="UP000637980"/>
    </source>
</evidence>
<dbReference type="RefSeq" id="WP_189436463.1">
    <property type="nucleotide sequence ID" value="NZ_BMXE01000003.1"/>
</dbReference>
<dbReference type="Gene3D" id="2.30.30.910">
    <property type="match status" value="1"/>
</dbReference>
<keyword evidence="9" id="KW-1185">Reference proteome</keyword>
<name>A0ABQ3EAC6_9HYPH</name>
<feature type="domain" description="FlgD/Vpr Ig-like" evidence="6">
    <location>
        <begin position="105"/>
        <end position="167"/>
    </location>
</feature>
<evidence type="ECO:0000259" key="6">
    <source>
        <dbReference type="Pfam" id="PF13860"/>
    </source>
</evidence>
<comment type="caution">
    <text evidence="8">The sequence shown here is derived from an EMBL/GenBank/DDBJ whole genome shotgun (WGS) entry which is preliminary data.</text>
</comment>
<dbReference type="Pfam" id="PF13861">
    <property type="entry name" value="FLgD_tudor"/>
    <property type="match status" value="1"/>
</dbReference>
<evidence type="ECO:0000256" key="1">
    <source>
        <dbReference type="ARBA" id="ARBA00010577"/>
    </source>
</evidence>
<dbReference type="EMBL" id="BMXE01000003">
    <property type="protein sequence ID" value="GHB30066.1"/>
    <property type="molecule type" value="Genomic_DNA"/>
</dbReference>
<evidence type="ECO:0000256" key="3">
    <source>
        <dbReference type="ARBA" id="ARBA00022795"/>
    </source>
</evidence>
<gene>
    <name evidence="8" type="primary">flgD</name>
    <name evidence="8" type="ORF">GCM10007094_18090</name>
</gene>
<dbReference type="Proteomes" id="UP000637980">
    <property type="component" value="Unassembled WGS sequence"/>
</dbReference>
<dbReference type="Pfam" id="PF03963">
    <property type="entry name" value="FlgD"/>
    <property type="match status" value="1"/>
</dbReference>
<evidence type="ECO:0000259" key="7">
    <source>
        <dbReference type="Pfam" id="PF13861"/>
    </source>
</evidence>
<dbReference type="Pfam" id="PF13860">
    <property type="entry name" value="FlgD_ig"/>
    <property type="match status" value="1"/>
</dbReference>
<organism evidence="8 9">
    <name type="scientific">Pseudovibrio japonicus</name>
    <dbReference type="NCBI Taxonomy" id="366534"/>
    <lineage>
        <taxon>Bacteria</taxon>
        <taxon>Pseudomonadati</taxon>
        <taxon>Pseudomonadota</taxon>
        <taxon>Alphaproteobacteria</taxon>
        <taxon>Hyphomicrobiales</taxon>
        <taxon>Stappiaceae</taxon>
        <taxon>Pseudovibrio</taxon>
    </lineage>
</organism>
<evidence type="ECO:0000256" key="4">
    <source>
        <dbReference type="ARBA" id="ARBA00024746"/>
    </source>
</evidence>
<keyword evidence="8" id="KW-0282">Flagellum</keyword>